<evidence type="ECO:0000313" key="3">
    <source>
        <dbReference type="EMBL" id="KAA1121544.1"/>
    </source>
</evidence>
<dbReference type="EMBL" id="VSWC01000079">
    <property type="protein sequence ID" value="KAA1094763.1"/>
    <property type="molecule type" value="Genomic_DNA"/>
</dbReference>
<evidence type="ECO:0000313" key="4">
    <source>
        <dbReference type="Proteomes" id="UP000324748"/>
    </source>
</evidence>
<dbReference type="Proteomes" id="UP000325313">
    <property type="component" value="Unassembled WGS sequence"/>
</dbReference>
<dbReference type="EMBL" id="VDEP01000238">
    <property type="protein sequence ID" value="KAA1121544.1"/>
    <property type="molecule type" value="Genomic_DNA"/>
</dbReference>
<gene>
    <name evidence="2" type="ORF">PGT21_029393</name>
    <name evidence="3" type="ORF">PGTUg99_031678</name>
</gene>
<sequence>MFLERTSCPKKLLNSDPSRGRPGQQPQLESLLNVQLKNLIFIILSVSIQSDRIAESQWGQAIIHCNIDCNPEGTNPADLNPWPVALSF</sequence>
<organism evidence="2 4">
    <name type="scientific">Puccinia graminis f. sp. tritici</name>
    <dbReference type="NCBI Taxonomy" id="56615"/>
    <lineage>
        <taxon>Eukaryota</taxon>
        <taxon>Fungi</taxon>
        <taxon>Dikarya</taxon>
        <taxon>Basidiomycota</taxon>
        <taxon>Pucciniomycotina</taxon>
        <taxon>Pucciniomycetes</taxon>
        <taxon>Pucciniales</taxon>
        <taxon>Pucciniaceae</taxon>
        <taxon>Puccinia</taxon>
    </lineage>
</organism>
<evidence type="ECO:0000256" key="1">
    <source>
        <dbReference type="SAM" id="MobiDB-lite"/>
    </source>
</evidence>
<comment type="caution">
    <text evidence="2">The sequence shown here is derived from an EMBL/GenBank/DDBJ whole genome shotgun (WGS) entry which is preliminary data.</text>
</comment>
<protein>
    <submittedName>
        <fullName evidence="2">Uncharacterized protein</fullName>
    </submittedName>
</protein>
<feature type="region of interest" description="Disordered" evidence="1">
    <location>
        <begin position="1"/>
        <end position="25"/>
    </location>
</feature>
<dbReference type="AlphaFoldDB" id="A0A5B0P0R6"/>
<reference evidence="4 5" key="1">
    <citation type="submission" date="2019-05" db="EMBL/GenBank/DDBJ databases">
        <title>Emergence of the Ug99 lineage of the wheat stem rust pathogen through somatic hybridization.</title>
        <authorList>
            <person name="Li F."/>
            <person name="Upadhyaya N.M."/>
            <person name="Sperschneider J."/>
            <person name="Matny O."/>
            <person name="Nguyen-Phuc H."/>
            <person name="Mago R."/>
            <person name="Raley C."/>
            <person name="Miller M.E."/>
            <person name="Silverstein K.A.T."/>
            <person name="Henningsen E."/>
            <person name="Hirsch C.D."/>
            <person name="Visser B."/>
            <person name="Pretorius Z.A."/>
            <person name="Steffenson B.J."/>
            <person name="Schwessinger B."/>
            <person name="Dodds P.N."/>
            <person name="Figueroa M."/>
        </authorList>
    </citation>
    <scope>NUCLEOTIDE SEQUENCE [LARGE SCALE GENOMIC DNA]</scope>
    <source>
        <strain evidence="2">21-0</strain>
        <strain evidence="3 5">Ug99</strain>
    </source>
</reference>
<name>A0A5B0P0R6_PUCGR</name>
<keyword evidence="4" id="KW-1185">Reference proteome</keyword>
<evidence type="ECO:0000313" key="2">
    <source>
        <dbReference type="EMBL" id="KAA1094763.1"/>
    </source>
</evidence>
<dbReference type="Proteomes" id="UP000324748">
    <property type="component" value="Unassembled WGS sequence"/>
</dbReference>
<proteinExistence type="predicted"/>
<evidence type="ECO:0000313" key="5">
    <source>
        <dbReference type="Proteomes" id="UP000325313"/>
    </source>
</evidence>
<accession>A0A5B0P0R6</accession>